<accession>A0AAV3JF14</accession>
<name>A0AAV3JF14_LEPBO</name>
<protein>
    <submittedName>
        <fullName evidence="1">Uncharacterized protein</fullName>
    </submittedName>
</protein>
<dbReference type="EMBL" id="AHNP02000004">
    <property type="protein sequence ID" value="EPG58998.1"/>
    <property type="molecule type" value="Genomic_DNA"/>
</dbReference>
<sequence>MKIFSGFFRLQADELSRYGSQISARILSSTTVIFLRVAKPKNGAHSLMLRSYFKNILERSESAFSVKIKYFLR</sequence>
<evidence type="ECO:0000313" key="2">
    <source>
        <dbReference type="Proteomes" id="UP000014570"/>
    </source>
</evidence>
<dbReference type="AlphaFoldDB" id="A0AAV3JF14"/>
<dbReference type="Proteomes" id="UP000014570">
    <property type="component" value="Unassembled WGS sequence"/>
</dbReference>
<evidence type="ECO:0000313" key="1">
    <source>
        <dbReference type="EMBL" id="EPG58998.1"/>
    </source>
</evidence>
<proteinExistence type="predicted"/>
<gene>
    <name evidence="1" type="ORF">LEP1GSC103_0416</name>
</gene>
<comment type="caution">
    <text evidence="1">The sequence shown here is derived from an EMBL/GenBank/DDBJ whole genome shotgun (WGS) entry which is preliminary data.</text>
</comment>
<organism evidence="1 2">
    <name type="scientific">Leptospira borgpetersenii serovar Javanica str. UI 09931</name>
    <dbReference type="NCBI Taxonomy" id="1049767"/>
    <lineage>
        <taxon>Bacteria</taxon>
        <taxon>Pseudomonadati</taxon>
        <taxon>Spirochaetota</taxon>
        <taxon>Spirochaetia</taxon>
        <taxon>Leptospirales</taxon>
        <taxon>Leptospiraceae</taxon>
        <taxon>Leptospira</taxon>
    </lineage>
</organism>
<reference evidence="1 2" key="1">
    <citation type="submission" date="2013-04" db="EMBL/GenBank/DDBJ databases">
        <authorList>
            <person name="Harkins D.M."/>
            <person name="Durkin A.S."/>
            <person name="Brinkac L.M."/>
            <person name="Haft D.H."/>
            <person name="Selengut J.D."/>
            <person name="Sanka R."/>
            <person name="DePew J."/>
            <person name="Purushe J."/>
            <person name="Chanthongthip A."/>
            <person name="Lattana O."/>
            <person name="Phetsouvanh R."/>
            <person name="Newton P.N."/>
            <person name="Vinetz J.M."/>
            <person name="Sutton G.G."/>
            <person name="Nierman W.C."/>
            <person name="Fouts D.E."/>
        </authorList>
    </citation>
    <scope>NUCLEOTIDE SEQUENCE [LARGE SCALE GENOMIC DNA]</scope>
    <source>
        <strain evidence="1 2">UI 09931</strain>
    </source>
</reference>